<dbReference type="OrthoDB" id="2748942at2759"/>
<evidence type="ECO:0000313" key="2">
    <source>
        <dbReference type="Proteomes" id="UP000008370"/>
    </source>
</evidence>
<reference evidence="1 2" key="1">
    <citation type="journal article" date="2012" name="BMC Genomics">
        <title>Comparative genomics of the white-rot fungi, Phanerochaete carnosa and P. chrysosporium, to elucidate the genetic basis of the distinct wood types they colonize.</title>
        <authorList>
            <person name="Suzuki H."/>
            <person name="MacDonald J."/>
            <person name="Syed K."/>
            <person name="Salamov A."/>
            <person name="Hori C."/>
            <person name="Aerts A."/>
            <person name="Henrissat B."/>
            <person name="Wiebenga A."/>
            <person name="vanKuyk P.A."/>
            <person name="Barry K."/>
            <person name="Lindquist E."/>
            <person name="LaButti K."/>
            <person name="Lapidus A."/>
            <person name="Lucas S."/>
            <person name="Coutinho P."/>
            <person name="Gong Y."/>
            <person name="Samejima M."/>
            <person name="Mahadevan R."/>
            <person name="Abou-Zaid M."/>
            <person name="de Vries R.P."/>
            <person name="Igarashi K."/>
            <person name="Yadav J.S."/>
            <person name="Grigoriev I.V."/>
            <person name="Master E.R."/>
        </authorList>
    </citation>
    <scope>NUCLEOTIDE SEQUENCE [LARGE SCALE GENOMIC DNA]</scope>
    <source>
        <strain evidence="1 2">HHB-10118-sp</strain>
    </source>
</reference>
<dbReference type="EMBL" id="JH930472">
    <property type="protein sequence ID" value="EKM55420.1"/>
    <property type="molecule type" value="Genomic_DNA"/>
</dbReference>
<dbReference type="InParanoid" id="K5W8C3"/>
<dbReference type="Proteomes" id="UP000008370">
    <property type="component" value="Unassembled WGS sequence"/>
</dbReference>
<evidence type="ECO:0000313" key="1">
    <source>
        <dbReference type="EMBL" id="EKM55420.1"/>
    </source>
</evidence>
<name>K5W8C3_PHACS</name>
<protein>
    <submittedName>
        <fullName evidence="1">Uncharacterized protein</fullName>
    </submittedName>
</protein>
<proteinExistence type="predicted"/>
<keyword evidence="2" id="KW-1185">Reference proteome</keyword>
<organism evidence="1 2">
    <name type="scientific">Phanerochaete carnosa (strain HHB-10118-sp)</name>
    <name type="common">White-rot fungus</name>
    <name type="synonym">Peniophora carnosa</name>
    <dbReference type="NCBI Taxonomy" id="650164"/>
    <lineage>
        <taxon>Eukaryota</taxon>
        <taxon>Fungi</taxon>
        <taxon>Dikarya</taxon>
        <taxon>Basidiomycota</taxon>
        <taxon>Agaricomycotina</taxon>
        <taxon>Agaricomycetes</taxon>
        <taxon>Polyporales</taxon>
        <taxon>Phanerochaetaceae</taxon>
        <taxon>Phanerochaete</taxon>
    </lineage>
</organism>
<dbReference type="RefSeq" id="XP_007395745.1">
    <property type="nucleotide sequence ID" value="XM_007395683.1"/>
</dbReference>
<dbReference type="AlphaFoldDB" id="K5W8C3"/>
<accession>K5W8C3</accession>
<dbReference type="GeneID" id="18912802"/>
<dbReference type="KEGG" id="pco:PHACADRAFT_208940"/>
<dbReference type="HOGENOM" id="CLU_2109873_0_0_1"/>
<gene>
    <name evidence="1" type="ORF">PHACADRAFT_208940</name>
</gene>
<sequence>MTRTGGHKPRSLLDNTFYEDADFVLLVIRNHYKRCGHYLDLPDELDQCDDRYCKFSTCHPSNCVPPRCTDTCWQYRQFPESISPVIDDYCPSCIAAGRQPTGAASKYANVKFPPP</sequence>